<name>A0A1F4V463_UNCKA</name>
<comment type="subcellular location">
    <subcellularLocation>
        <location evidence="6">Membrane</location>
        <topology evidence="6">Single-pass type II membrane protein</topology>
    </subcellularLocation>
</comment>
<dbReference type="PANTHER" id="PTHR43390:SF1">
    <property type="entry name" value="CHLOROPLAST PROCESSING PEPTIDASE"/>
    <property type="match status" value="1"/>
</dbReference>
<keyword evidence="6" id="KW-0645">Protease</keyword>
<evidence type="ECO:0000256" key="3">
    <source>
        <dbReference type="ARBA" id="ARBA00013208"/>
    </source>
</evidence>
<dbReference type="InterPro" id="IPR036286">
    <property type="entry name" value="LexA/Signal_pep-like_sf"/>
</dbReference>
<dbReference type="Proteomes" id="UP000178771">
    <property type="component" value="Unassembled WGS sequence"/>
</dbReference>
<dbReference type="PANTHER" id="PTHR43390">
    <property type="entry name" value="SIGNAL PEPTIDASE I"/>
    <property type="match status" value="1"/>
</dbReference>
<sequence length="190" mass="21945">MNNFLKSLGAFVVDVLETAIISLSIFIISFLLIFQLHEVNGQSMDGIDKFHDGQRLITDKITYRFRDPERGEVIIFKFNRNDEYIKRIIGLPGESIEIKEGQVYIYNSEHTDGFMLDESEYLDSSVITTGREFLKEGAKIDITEDHYVVMGDNRRESYDSRAWGFVAKESVVGRSIIRYWPPNEMGLIDN</sequence>
<dbReference type="NCBIfam" id="TIGR02227">
    <property type="entry name" value="sigpep_I_bact"/>
    <property type="match status" value="1"/>
</dbReference>
<evidence type="ECO:0000256" key="1">
    <source>
        <dbReference type="ARBA" id="ARBA00000677"/>
    </source>
</evidence>
<dbReference type="InterPro" id="IPR019533">
    <property type="entry name" value="Peptidase_S26"/>
</dbReference>
<dbReference type="PROSITE" id="PS00761">
    <property type="entry name" value="SPASE_I_3"/>
    <property type="match status" value="1"/>
</dbReference>
<dbReference type="PROSITE" id="PS00760">
    <property type="entry name" value="SPASE_I_2"/>
    <property type="match status" value="1"/>
</dbReference>
<evidence type="ECO:0000313" key="8">
    <source>
        <dbReference type="EMBL" id="OGC51293.1"/>
    </source>
</evidence>
<evidence type="ECO:0000259" key="7">
    <source>
        <dbReference type="Pfam" id="PF10502"/>
    </source>
</evidence>
<dbReference type="SUPFAM" id="SSF51306">
    <property type="entry name" value="LexA/Signal peptidase"/>
    <property type="match status" value="1"/>
</dbReference>
<keyword evidence="6" id="KW-0812">Transmembrane</keyword>
<dbReference type="GO" id="GO:0006465">
    <property type="term" value="P:signal peptide processing"/>
    <property type="evidence" value="ECO:0007669"/>
    <property type="project" value="InterPro"/>
</dbReference>
<comment type="similarity">
    <text evidence="2 6">Belongs to the peptidase S26 family.</text>
</comment>
<keyword evidence="4 6" id="KW-0378">Hydrolase</keyword>
<evidence type="ECO:0000256" key="4">
    <source>
        <dbReference type="ARBA" id="ARBA00022801"/>
    </source>
</evidence>
<feature type="active site" evidence="5">
    <location>
        <position position="43"/>
    </location>
</feature>
<dbReference type="GO" id="GO:0009003">
    <property type="term" value="F:signal peptidase activity"/>
    <property type="evidence" value="ECO:0007669"/>
    <property type="project" value="UniProtKB-EC"/>
</dbReference>
<evidence type="ECO:0000313" key="9">
    <source>
        <dbReference type="Proteomes" id="UP000178771"/>
    </source>
</evidence>
<dbReference type="PRINTS" id="PR00727">
    <property type="entry name" value="LEADERPTASE"/>
</dbReference>
<dbReference type="InterPro" id="IPR000223">
    <property type="entry name" value="Pept_S26A_signal_pept_1"/>
</dbReference>
<dbReference type="CDD" id="cd06530">
    <property type="entry name" value="S26_SPase_I"/>
    <property type="match status" value="1"/>
</dbReference>
<dbReference type="AlphaFoldDB" id="A0A1F4V463"/>
<dbReference type="Gene3D" id="2.10.109.10">
    <property type="entry name" value="Umud Fragment, subunit A"/>
    <property type="match status" value="1"/>
</dbReference>
<dbReference type="GO" id="GO:0004252">
    <property type="term" value="F:serine-type endopeptidase activity"/>
    <property type="evidence" value="ECO:0007669"/>
    <property type="project" value="InterPro"/>
</dbReference>
<dbReference type="InterPro" id="IPR019758">
    <property type="entry name" value="Pept_S26A_signal_pept_1_CS"/>
</dbReference>
<dbReference type="EMBL" id="MEVH01000026">
    <property type="protein sequence ID" value="OGC51293.1"/>
    <property type="molecule type" value="Genomic_DNA"/>
</dbReference>
<dbReference type="Pfam" id="PF10502">
    <property type="entry name" value="Peptidase_S26"/>
    <property type="match status" value="1"/>
</dbReference>
<evidence type="ECO:0000256" key="6">
    <source>
        <dbReference type="RuleBase" id="RU362042"/>
    </source>
</evidence>
<dbReference type="InterPro" id="IPR019757">
    <property type="entry name" value="Pept_S26A_signal_pept_1_Lys-AS"/>
</dbReference>
<proteinExistence type="inferred from homology"/>
<reference evidence="8 9" key="1">
    <citation type="journal article" date="2016" name="Nat. Commun.">
        <title>Thousands of microbial genomes shed light on interconnected biogeochemical processes in an aquifer system.</title>
        <authorList>
            <person name="Anantharaman K."/>
            <person name="Brown C.T."/>
            <person name="Hug L.A."/>
            <person name="Sharon I."/>
            <person name="Castelle C.J."/>
            <person name="Probst A.J."/>
            <person name="Thomas B.C."/>
            <person name="Singh A."/>
            <person name="Wilkins M.J."/>
            <person name="Karaoz U."/>
            <person name="Brodie E.L."/>
            <person name="Williams K.H."/>
            <person name="Hubbard S.S."/>
            <person name="Banfield J.F."/>
        </authorList>
    </citation>
    <scope>NUCLEOTIDE SEQUENCE [LARGE SCALE GENOMIC DNA]</scope>
</reference>
<protein>
    <recommendedName>
        <fullName evidence="3 6">Signal peptidase I</fullName>
        <ecNumber evidence="3 6">3.4.21.89</ecNumber>
    </recommendedName>
</protein>
<keyword evidence="6" id="KW-0472">Membrane</keyword>
<feature type="active site" evidence="5">
    <location>
        <position position="86"/>
    </location>
</feature>
<evidence type="ECO:0000256" key="5">
    <source>
        <dbReference type="PIRSR" id="PIRSR600223-1"/>
    </source>
</evidence>
<evidence type="ECO:0000256" key="2">
    <source>
        <dbReference type="ARBA" id="ARBA00009370"/>
    </source>
</evidence>
<dbReference type="STRING" id="1802624.A2982_04270"/>
<accession>A0A1F4V463</accession>
<comment type="caution">
    <text evidence="8">The sequence shown here is derived from an EMBL/GenBank/DDBJ whole genome shotgun (WGS) entry which is preliminary data.</text>
</comment>
<organism evidence="8 9">
    <name type="scientific">candidate division WWE3 bacterium RIFCSPLOWO2_01_FULL_39_13</name>
    <dbReference type="NCBI Taxonomy" id="1802624"/>
    <lineage>
        <taxon>Bacteria</taxon>
        <taxon>Katanobacteria</taxon>
    </lineage>
</organism>
<gene>
    <name evidence="8" type="ORF">A2982_04270</name>
</gene>
<feature type="transmembrane region" description="Helical" evidence="6">
    <location>
        <begin position="12"/>
        <end position="34"/>
    </location>
</feature>
<feature type="domain" description="Peptidase S26" evidence="7">
    <location>
        <begin position="15"/>
        <end position="180"/>
    </location>
</feature>
<dbReference type="GO" id="GO:0016020">
    <property type="term" value="C:membrane"/>
    <property type="evidence" value="ECO:0007669"/>
    <property type="project" value="UniProtKB-SubCell"/>
</dbReference>
<comment type="catalytic activity">
    <reaction evidence="1 6">
        <text>Cleavage of hydrophobic, N-terminal signal or leader sequences from secreted and periplasmic proteins.</text>
        <dbReference type="EC" id="3.4.21.89"/>
    </reaction>
</comment>
<keyword evidence="6" id="KW-1133">Transmembrane helix</keyword>
<dbReference type="EC" id="3.4.21.89" evidence="3 6"/>